<feature type="transmembrane region" description="Helical" evidence="1">
    <location>
        <begin position="49"/>
        <end position="65"/>
    </location>
</feature>
<keyword evidence="1" id="KW-0472">Membrane</keyword>
<accession>A0A383AR79</accession>
<keyword evidence="1" id="KW-0812">Transmembrane</keyword>
<name>A0A383AR79_9ZZZZ</name>
<reference evidence="2" key="1">
    <citation type="submission" date="2018-05" db="EMBL/GenBank/DDBJ databases">
        <authorList>
            <person name="Lanie J.A."/>
            <person name="Ng W.-L."/>
            <person name="Kazmierczak K.M."/>
            <person name="Andrzejewski T.M."/>
            <person name="Davidsen T.M."/>
            <person name="Wayne K.J."/>
            <person name="Tettelin H."/>
            <person name="Glass J.I."/>
            <person name="Rusch D."/>
            <person name="Podicherti R."/>
            <person name="Tsui H.-C.T."/>
            <person name="Winkler M.E."/>
        </authorList>
    </citation>
    <scope>NUCLEOTIDE SEQUENCE</scope>
</reference>
<evidence type="ECO:0000313" key="2">
    <source>
        <dbReference type="EMBL" id="SVE10081.1"/>
    </source>
</evidence>
<protein>
    <submittedName>
        <fullName evidence="2">Uncharacterized protein</fullName>
    </submittedName>
</protein>
<dbReference type="AlphaFoldDB" id="A0A383AR79"/>
<sequence length="66" mass="7555">RVVYTGLGQSRPAENKERFVKPKCYSGTAAWHSDEFIEYLKARDQGLKIGPVVICVFWFISVIVCF</sequence>
<evidence type="ECO:0000256" key="1">
    <source>
        <dbReference type="SAM" id="Phobius"/>
    </source>
</evidence>
<dbReference type="EMBL" id="UINC01194139">
    <property type="protein sequence ID" value="SVE10081.1"/>
    <property type="molecule type" value="Genomic_DNA"/>
</dbReference>
<organism evidence="2">
    <name type="scientific">marine metagenome</name>
    <dbReference type="NCBI Taxonomy" id="408172"/>
    <lineage>
        <taxon>unclassified sequences</taxon>
        <taxon>metagenomes</taxon>
        <taxon>ecological metagenomes</taxon>
    </lineage>
</organism>
<gene>
    <name evidence="2" type="ORF">METZ01_LOCUS462935</name>
</gene>
<proteinExistence type="predicted"/>
<feature type="non-terminal residue" evidence="2">
    <location>
        <position position="1"/>
    </location>
</feature>
<keyword evidence="1" id="KW-1133">Transmembrane helix</keyword>